<comment type="similarity">
    <text evidence="3 11 12">Belongs to the ATPase epsilon chain family.</text>
</comment>
<evidence type="ECO:0000256" key="2">
    <source>
        <dbReference type="ARBA" id="ARBA00004184"/>
    </source>
</evidence>
<dbReference type="InterPro" id="IPR036771">
    <property type="entry name" value="ATPsynth_dsu/esu_N"/>
</dbReference>
<evidence type="ECO:0000256" key="8">
    <source>
        <dbReference type="ARBA" id="ARBA00023136"/>
    </source>
</evidence>
<keyword evidence="6" id="KW-0997">Cell inner membrane</keyword>
<evidence type="ECO:0000256" key="1">
    <source>
        <dbReference type="ARBA" id="ARBA00003543"/>
    </source>
</evidence>
<evidence type="ECO:0000256" key="4">
    <source>
        <dbReference type="ARBA" id="ARBA00022448"/>
    </source>
</evidence>
<evidence type="ECO:0000256" key="6">
    <source>
        <dbReference type="ARBA" id="ARBA00022519"/>
    </source>
</evidence>
<evidence type="ECO:0000259" key="13">
    <source>
        <dbReference type="Pfam" id="PF02823"/>
    </source>
</evidence>
<comment type="subcellular location">
    <subcellularLocation>
        <location evidence="11">Cell membrane</location>
        <topology evidence="11">Peripheral membrane protein</topology>
    </subcellularLocation>
    <subcellularLocation>
        <location evidence="2">Endomembrane system</location>
        <topology evidence="2">Peripheral membrane protein</topology>
    </subcellularLocation>
</comment>
<sequence>MDDLINFEIITPLGLIYKDQIKSVTLPGSEGEFGVLKGHACLISSLKSGIIDIEKKDLNHELIAINEGYSEVNETKVCVLAKDAIWISGDNQSEIEKNLTKAKELIKSVSSDNAALAATLSKLDNKG</sequence>
<comment type="subunit">
    <text evidence="11 12">F-type ATPases have 2 components, CF(1) - the catalytic core - and CF(0) - the membrane proton channel. CF(1) has five subunits: alpha(3), beta(3), gamma(1), delta(1), epsilon(1). CF(0) has three main subunits: a, b and c.</text>
</comment>
<keyword evidence="10 11" id="KW-0066">ATP synthesis</keyword>
<dbReference type="OrthoDB" id="9799969at2"/>
<dbReference type="AlphaFoldDB" id="A0A4Q9JVT1"/>
<dbReference type="Gene3D" id="2.60.15.10">
    <property type="entry name" value="F0F1 ATP synthase delta/epsilon subunit, N-terminal"/>
    <property type="match status" value="1"/>
</dbReference>
<dbReference type="SUPFAM" id="SSF51344">
    <property type="entry name" value="Epsilon subunit of F1F0-ATP synthase N-terminal domain"/>
    <property type="match status" value="1"/>
</dbReference>
<keyword evidence="15" id="KW-1185">Reference proteome</keyword>
<gene>
    <name evidence="11" type="primary">atpC</name>
    <name evidence="14" type="ORF">DU473_01470</name>
</gene>
<evidence type="ECO:0000256" key="11">
    <source>
        <dbReference type="HAMAP-Rule" id="MF_00530"/>
    </source>
</evidence>
<keyword evidence="4 11" id="KW-0813">Transport</keyword>
<dbReference type="EMBL" id="QPGR01000002">
    <property type="protein sequence ID" value="TBR81979.1"/>
    <property type="molecule type" value="Genomic_DNA"/>
</dbReference>
<dbReference type="InterPro" id="IPR001469">
    <property type="entry name" value="ATP_synth_F1_dsu/esu"/>
</dbReference>
<dbReference type="PANTHER" id="PTHR13822:SF10">
    <property type="entry name" value="ATP SYNTHASE EPSILON CHAIN, CHLOROPLASTIC"/>
    <property type="match status" value="1"/>
</dbReference>
<keyword evidence="11" id="KW-0375">Hydrogen ion transport</keyword>
<evidence type="ECO:0000256" key="10">
    <source>
        <dbReference type="ARBA" id="ARBA00023310"/>
    </source>
</evidence>
<feature type="domain" description="ATP synthase F1 complex delta/epsilon subunit N-terminal" evidence="13">
    <location>
        <begin position="6"/>
        <end position="84"/>
    </location>
</feature>
<dbReference type="PANTHER" id="PTHR13822">
    <property type="entry name" value="ATP SYNTHASE DELTA/EPSILON CHAIN"/>
    <property type="match status" value="1"/>
</dbReference>
<dbReference type="InterPro" id="IPR020546">
    <property type="entry name" value="ATP_synth_F1_dsu/esu_N"/>
</dbReference>
<keyword evidence="9 11" id="KW-0139">CF(1)</keyword>
<evidence type="ECO:0000256" key="7">
    <source>
        <dbReference type="ARBA" id="ARBA00023065"/>
    </source>
</evidence>
<comment type="function">
    <text evidence="1 11">Produces ATP from ADP in the presence of a proton gradient across the membrane.</text>
</comment>
<name>A0A4Q9JVT1_9BACT</name>
<proteinExistence type="inferred from homology"/>
<dbReference type="RefSeq" id="WP_131164027.1">
    <property type="nucleotide sequence ID" value="NZ_JAENKT010000003.1"/>
</dbReference>
<evidence type="ECO:0000313" key="14">
    <source>
        <dbReference type="EMBL" id="TBR81979.1"/>
    </source>
</evidence>
<dbReference type="CDD" id="cd12152">
    <property type="entry name" value="F1-ATPase_delta"/>
    <property type="match status" value="1"/>
</dbReference>
<dbReference type="GO" id="GO:0045259">
    <property type="term" value="C:proton-transporting ATP synthase complex"/>
    <property type="evidence" value="ECO:0007669"/>
    <property type="project" value="UniProtKB-KW"/>
</dbReference>
<dbReference type="GO" id="GO:0012505">
    <property type="term" value="C:endomembrane system"/>
    <property type="evidence" value="ECO:0007669"/>
    <property type="project" value="UniProtKB-SubCell"/>
</dbReference>
<keyword evidence="7 11" id="KW-0406">Ion transport</keyword>
<evidence type="ECO:0000256" key="12">
    <source>
        <dbReference type="RuleBase" id="RU003656"/>
    </source>
</evidence>
<evidence type="ECO:0000313" key="15">
    <source>
        <dbReference type="Proteomes" id="UP000292583"/>
    </source>
</evidence>
<evidence type="ECO:0000256" key="9">
    <source>
        <dbReference type="ARBA" id="ARBA00023196"/>
    </source>
</evidence>
<keyword evidence="8 11" id="KW-0472">Membrane</keyword>
<organism evidence="14 15">
    <name type="scientific">Campylobacter novaezeelandiae</name>
    <dbReference type="NCBI Taxonomy" id="2267891"/>
    <lineage>
        <taxon>Bacteria</taxon>
        <taxon>Pseudomonadati</taxon>
        <taxon>Campylobacterota</taxon>
        <taxon>Epsilonproteobacteria</taxon>
        <taxon>Campylobacterales</taxon>
        <taxon>Campylobacteraceae</taxon>
        <taxon>Campylobacter</taxon>
    </lineage>
</organism>
<protein>
    <recommendedName>
        <fullName evidence="11">ATP synthase epsilon chain</fullName>
    </recommendedName>
    <alternativeName>
        <fullName evidence="11">ATP synthase F1 sector epsilon subunit</fullName>
    </alternativeName>
    <alternativeName>
        <fullName evidence="11">F-ATPase epsilon subunit</fullName>
    </alternativeName>
</protein>
<dbReference type="Proteomes" id="UP000292583">
    <property type="component" value="Unassembled WGS sequence"/>
</dbReference>
<keyword evidence="5 11" id="KW-1003">Cell membrane</keyword>
<dbReference type="GO" id="GO:0005524">
    <property type="term" value="F:ATP binding"/>
    <property type="evidence" value="ECO:0007669"/>
    <property type="project" value="UniProtKB-UniRule"/>
</dbReference>
<accession>A0A4Q9JVT1</accession>
<evidence type="ECO:0000256" key="3">
    <source>
        <dbReference type="ARBA" id="ARBA00005712"/>
    </source>
</evidence>
<dbReference type="GO" id="GO:0046933">
    <property type="term" value="F:proton-transporting ATP synthase activity, rotational mechanism"/>
    <property type="evidence" value="ECO:0007669"/>
    <property type="project" value="UniProtKB-UniRule"/>
</dbReference>
<dbReference type="Pfam" id="PF02823">
    <property type="entry name" value="ATP-synt_DE_N"/>
    <property type="match status" value="1"/>
</dbReference>
<comment type="caution">
    <text evidence="14">The sequence shown here is derived from an EMBL/GenBank/DDBJ whole genome shotgun (WGS) entry which is preliminary data.</text>
</comment>
<dbReference type="GO" id="GO:0005886">
    <property type="term" value="C:plasma membrane"/>
    <property type="evidence" value="ECO:0007669"/>
    <property type="project" value="UniProtKB-SubCell"/>
</dbReference>
<dbReference type="HAMAP" id="MF_00530">
    <property type="entry name" value="ATP_synth_epsil_bac"/>
    <property type="match status" value="1"/>
</dbReference>
<dbReference type="NCBIfam" id="TIGR01216">
    <property type="entry name" value="ATP_synt_epsi"/>
    <property type="match status" value="1"/>
</dbReference>
<reference evidence="14 15" key="1">
    <citation type="submission" date="2018-07" db="EMBL/GenBank/DDBJ databases">
        <title>Campylobacter zealandensis sp. nov., isolated from birds and water in New Zealand.</title>
        <authorList>
            <person name="Wilkinson D.A."/>
            <person name="Biggs P.J."/>
            <person name="French N.P."/>
            <person name="Midwinter A.C."/>
        </authorList>
    </citation>
    <scope>NUCLEOTIDE SEQUENCE [LARGE SCALE GENOMIC DNA]</scope>
    <source>
        <strain evidence="14 15">B423b</strain>
    </source>
</reference>
<evidence type="ECO:0000256" key="5">
    <source>
        <dbReference type="ARBA" id="ARBA00022475"/>
    </source>
</evidence>